<evidence type="ECO:0000256" key="1">
    <source>
        <dbReference type="ARBA" id="ARBA00004821"/>
    </source>
</evidence>
<dbReference type="FunFam" id="3.30.930.10:FF:000035">
    <property type="entry name" value="Putative lipoyltransferase 2, mitochondrial"/>
    <property type="match status" value="1"/>
</dbReference>
<dbReference type="GO" id="GO:0033819">
    <property type="term" value="F:lipoyl(octanoyl) transferase activity"/>
    <property type="evidence" value="ECO:0007669"/>
    <property type="project" value="UniProtKB-EC"/>
</dbReference>
<feature type="domain" description="BPL/LPL catalytic" evidence="9">
    <location>
        <begin position="33"/>
        <end position="209"/>
    </location>
</feature>
<evidence type="ECO:0000256" key="6">
    <source>
        <dbReference type="PIRNR" id="PIRNR016262"/>
    </source>
</evidence>
<evidence type="ECO:0000256" key="3">
    <source>
        <dbReference type="ARBA" id="ARBA00023315"/>
    </source>
</evidence>
<comment type="catalytic activity">
    <reaction evidence="5 6">
        <text>octanoyl-[ACP] + L-lysyl-[protein] = N(6)-octanoyl-L-lysyl-[protein] + holo-[ACP] + H(+)</text>
        <dbReference type="Rhea" id="RHEA:17665"/>
        <dbReference type="Rhea" id="RHEA-COMP:9636"/>
        <dbReference type="Rhea" id="RHEA-COMP:9685"/>
        <dbReference type="Rhea" id="RHEA-COMP:9752"/>
        <dbReference type="Rhea" id="RHEA-COMP:9928"/>
        <dbReference type="ChEBI" id="CHEBI:15378"/>
        <dbReference type="ChEBI" id="CHEBI:29969"/>
        <dbReference type="ChEBI" id="CHEBI:64479"/>
        <dbReference type="ChEBI" id="CHEBI:78463"/>
        <dbReference type="ChEBI" id="CHEBI:78809"/>
        <dbReference type="EC" id="2.3.1.181"/>
    </reaction>
</comment>
<keyword evidence="3 5" id="KW-0012">Acyltransferase</keyword>
<feature type="binding site" evidence="5">
    <location>
        <begin position="71"/>
        <end position="78"/>
    </location>
    <ligand>
        <name>substrate</name>
    </ligand>
</feature>
<proteinExistence type="inferred from homology"/>
<dbReference type="EMBL" id="JADQTO010000034">
    <property type="protein sequence ID" value="MBG0568112.1"/>
    <property type="molecule type" value="Genomic_DNA"/>
</dbReference>
<feature type="site" description="Lowers pKa of active site Cys" evidence="5 8">
    <location>
        <position position="140"/>
    </location>
</feature>
<dbReference type="HAMAP" id="MF_00013">
    <property type="entry name" value="LipB"/>
    <property type="match status" value="1"/>
</dbReference>
<dbReference type="GO" id="GO:0009249">
    <property type="term" value="P:protein lipoylation"/>
    <property type="evidence" value="ECO:0007669"/>
    <property type="project" value="InterPro"/>
</dbReference>
<dbReference type="PANTHER" id="PTHR10993">
    <property type="entry name" value="OCTANOYLTRANSFERASE"/>
    <property type="match status" value="1"/>
</dbReference>
<dbReference type="Gene3D" id="3.30.930.10">
    <property type="entry name" value="Bira Bifunctional Protein, Domain 2"/>
    <property type="match status" value="1"/>
</dbReference>
<dbReference type="Pfam" id="PF21948">
    <property type="entry name" value="LplA-B_cat"/>
    <property type="match status" value="1"/>
</dbReference>
<dbReference type="PANTHER" id="PTHR10993:SF7">
    <property type="entry name" value="LIPOYLTRANSFERASE 2, MITOCHONDRIAL-RELATED"/>
    <property type="match status" value="1"/>
</dbReference>
<dbReference type="PROSITE" id="PS51733">
    <property type="entry name" value="BPL_LPL_CATALYTIC"/>
    <property type="match status" value="1"/>
</dbReference>
<evidence type="ECO:0000256" key="2">
    <source>
        <dbReference type="ARBA" id="ARBA00022679"/>
    </source>
</evidence>
<accession>A0A931CHH7</accession>
<dbReference type="InterPro" id="IPR045864">
    <property type="entry name" value="aa-tRNA-synth_II/BPL/LPL"/>
</dbReference>
<dbReference type="EC" id="2.3.1.181" evidence="5 6"/>
<protein>
    <recommendedName>
        <fullName evidence="5 6">Octanoyltransferase</fullName>
        <ecNumber evidence="5 6">2.3.1.181</ecNumber>
    </recommendedName>
    <alternativeName>
        <fullName evidence="5">Lipoate-protein ligase B</fullName>
    </alternativeName>
    <alternativeName>
        <fullName evidence="5">Lipoyl/octanoyl transferase</fullName>
    </alternativeName>
    <alternativeName>
        <fullName evidence="5">Octanoyl-[acyl-carrier-protein]-protein N-octanoyltransferase</fullName>
    </alternativeName>
</protein>
<keyword evidence="2 5" id="KW-0808">Transferase</keyword>
<dbReference type="SUPFAM" id="SSF55681">
    <property type="entry name" value="Class II aaRS and biotin synthetases"/>
    <property type="match status" value="1"/>
</dbReference>
<feature type="binding site" evidence="5">
    <location>
        <begin position="156"/>
        <end position="158"/>
    </location>
    <ligand>
        <name>substrate</name>
    </ligand>
</feature>
<dbReference type="RefSeq" id="WP_196419883.1">
    <property type="nucleotide sequence ID" value="NZ_JADQTO010000034.1"/>
</dbReference>
<comment type="caution">
    <text evidence="10">The sequence shown here is derived from an EMBL/GenBank/DDBJ whole genome shotgun (WGS) entry which is preliminary data.</text>
</comment>
<dbReference type="InterPro" id="IPR020605">
    <property type="entry name" value="Octanoyltransferase_CS"/>
</dbReference>
<dbReference type="GO" id="GO:0005737">
    <property type="term" value="C:cytoplasm"/>
    <property type="evidence" value="ECO:0007669"/>
    <property type="project" value="UniProtKB-SubCell"/>
</dbReference>
<keyword evidence="11" id="KW-1185">Reference proteome</keyword>
<evidence type="ECO:0000259" key="9">
    <source>
        <dbReference type="PROSITE" id="PS51733"/>
    </source>
</evidence>
<comment type="caution">
    <text evidence="5">Lacks conserved residue(s) required for the propagation of feature annotation.</text>
</comment>
<evidence type="ECO:0000256" key="5">
    <source>
        <dbReference type="HAMAP-Rule" id="MF_00013"/>
    </source>
</evidence>
<sequence>MTSSVLTVLRPGLVDYREAWEEQKRLHEGVVDGSQPDTVLLLEHPSVFTAGKRTEPADRPFDGTPVVDVDRGGKITWHGPGQLVGYPILRLPDPVDVVAYVRRVEQLLIDVCAEFGVPAERVEGRSGAWVKATDGGLDRKIAQIGIRVSRGVTLHGFALNCDCDLSNFDRFVPCGIRDAGVTSLSAELGRPVPVAEVLPVVERHLATLF</sequence>
<dbReference type="Proteomes" id="UP000598146">
    <property type="component" value="Unassembled WGS sequence"/>
</dbReference>
<dbReference type="AlphaFoldDB" id="A0A931CHH7"/>
<evidence type="ECO:0000313" key="10">
    <source>
        <dbReference type="EMBL" id="MBG0568112.1"/>
    </source>
</evidence>
<dbReference type="CDD" id="cd16444">
    <property type="entry name" value="LipB"/>
    <property type="match status" value="1"/>
</dbReference>
<comment type="function">
    <text evidence="4 5 6">Catalyzes the transfer of endogenously produced octanoic acid from octanoyl-acyl-carrier-protein onto the lipoyl domains of lipoate-dependent enzymes. Lipoyl-ACP can also act as a substrate although octanoyl-ACP is likely to be the physiological substrate.</text>
</comment>
<keyword evidence="5" id="KW-0963">Cytoplasm</keyword>
<dbReference type="PIRSF" id="PIRSF016262">
    <property type="entry name" value="LPLase"/>
    <property type="match status" value="1"/>
</dbReference>
<feature type="active site" description="Acyl-thioester intermediate" evidence="5 7">
    <location>
        <position position="174"/>
    </location>
</feature>
<dbReference type="PROSITE" id="PS01313">
    <property type="entry name" value="LIPB"/>
    <property type="match status" value="1"/>
</dbReference>
<gene>
    <name evidence="5 10" type="primary">lipB</name>
    <name evidence="10" type="ORF">I4J89_42445</name>
</gene>
<comment type="pathway">
    <text evidence="1 5 6">Protein modification; protein lipoylation via endogenous pathway; protein N(6)-(lipoyl)lysine from octanoyl-[acyl-carrier-protein]: step 1/2.</text>
</comment>
<evidence type="ECO:0000256" key="7">
    <source>
        <dbReference type="PIRSR" id="PIRSR016262-1"/>
    </source>
</evidence>
<reference evidence="10" key="1">
    <citation type="submission" date="2020-11" db="EMBL/GenBank/DDBJ databases">
        <title>Isolation and identification of active actinomycetes.</title>
        <authorList>
            <person name="Sun X."/>
        </authorList>
    </citation>
    <scope>NUCLEOTIDE SEQUENCE</scope>
    <source>
        <strain evidence="10">NEAU-A11</strain>
    </source>
</reference>
<organism evidence="10 11">
    <name type="scientific">Actinoplanes aureus</name>
    <dbReference type="NCBI Taxonomy" id="2792083"/>
    <lineage>
        <taxon>Bacteria</taxon>
        <taxon>Bacillati</taxon>
        <taxon>Actinomycetota</taxon>
        <taxon>Actinomycetes</taxon>
        <taxon>Micromonosporales</taxon>
        <taxon>Micromonosporaceae</taxon>
        <taxon>Actinoplanes</taxon>
    </lineage>
</organism>
<comment type="subcellular location">
    <subcellularLocation>
        <location evidence="5">Cytoplasm</location>
    </subcellularLocation>
</comment>
<dbReference type="NCBIfam" id="NF010925">
    <property type="entry name" value="PRK14345.1"/>
    <property type="match status" value="1"/>
</dbReference>
<dbReference type="InterPro" id="IPR004143">
    <property type="entry name" value="BPL_LPL_catalytic"/>
</dbReference>
<evidence type="ECO:0000256" key="4">
    <source>
        <dbReference type="ARBA" id="ARBA00024732"/>
    </source>
</evidence>
<evidence type="ECO:0000256" key="8">
    <source>
        <dbReference type="PIRSR" id="PIRSR016262-3"/>
    </source>
</evidence>
<comment type="miscellaneous">
    <text evidence="5">In the reaction, the free carboxyl group of octanoic acid is attached via an amide linkage to the epsilon-amino group of a specific lysine residue of lipoyl domains of lipoate-dependent enzymes.</text>
</comment>
<dbReference type="NCBIfam" id="TIGR00214">
    <property type="entry name" value="lipB"/>
    <property type="match status" value="1"/>
</dbReference>
<evidence type="ECO:0000313" key="11">
    <source>
        <dbReference type="Proteomes" id="UP000598146"/>
    </source>
</evidence>
<comment type="similarity">
    <text evidence="5 6">Belongs to the LipB family.</text>
</comment>
<name>A0A931CHH7_9ACTN</name>
<dbReference type="InterPro" id="IPR000544">
    <property type="entry name" value="Octanoyltransferase"/>
</dbReference>